<feature type="domain" description="Restriction endonuclease type IV Mrr" evidence="1">
    <location>
        <begin position="82"/>
        <end position="158"/>
    </location>
</feature>
<name>A0A3N6LNE2_NATCH</name>
<proteinExistence type="predicted"/>
<dbReference type="GO" id="GO:0004519">
    <property type="term" value="F:endonuclease activity"/>
    <property type="evidence" value="ECO:0007669"/>
    <property type="project" value="InterPro"/>
</dbReference>
<dbReference type="InterPro" id="IPR007560">
    <property type="entry name" value="Restrct_endonuc_IV_Mrr"/>
</dbReference>
<dbReference type="GO" id="GO:0003677">
    <property type="term" value="F:DNA binding"/>
    <property type="evidence" value="ECO:0007669"/>
    <property type="project" value="InterPro"/>
</dbReference>
<comment type="caution">
    <text evidence="2">The sequence shown here is derived from an EMBL/GenBank/DDBJ whole genome shotgun (WGS) entry which is preliminary data.</text>
</comment>
<dbReference type="InterPro" id="IPR011335">
    <property type="entry name" value="Restrct_endonuc-II-like"/>
</dbReference>
<sequence>MKITVKIFDLYWSAETFFCEPSHIMAMDEDKADRLYETVESAEKLRSTLYEEVTATILEDKLKHLPDAHTVTHDHDLRCDFGEKQMDVVLEVGDGEDAVMVIVECKGRGRPMKKDHLASFAFYVEHSDADKGIYVSRSGFQRGAEQIAAACDIQLFEITLLGEPNIKHVEGKITSNPSPYYRHQIGVIHVEDGTPANLSNLTSTFHEKRQLDIRDELGGPTGETLADRLPDESGEDMEAITTTFENGERVRVDGEEYELHYAMSVPQGGDSEDGEGDSFEIDFEDRVDLHLRDVLADQDEYMVFDDIKDQFIDVENGD</sequence>
<evidence type="ECO:0000313" key="2">
    <source>
        <dbReference type="EMBL" id="RQG90883.1"/>
    </source>
</evidence>
<organism evidence="2 3">
    <name type="scientific">Natrarchaeobius chitinivorans</name>
    <dbReference type="NCBI Taxonomy" id="1679083"/>
    <lineage>
        <taxon>Archaea</taxon>
        <taxon>Methanobacteriati</taxon>
        <taxon>Methanobacteriota</taxon>
        <taxon>Stenosarchaea group</taxon>
        <taxon>Halobacteria</taxon>
        <taxon>Halobacteriales</taxon>
        <taxon>Natrialbaceae</taxon>
        <taxon>Natrarchaeobius</taxon>
    </lineage>
</organism>
<reference evidence="2 3" key="1">
    <citation type="submission" date="2018-10" db="EMBL/GenBank/DDBJ databases">
        <title>Natrarchaeobius chitinivorans gen. nov., sp. nov., and Natrarchaeobius haloalkaliphilus sp. nov., alkaliphilic, chitin-utilizing haloarchaea from hypersaline alkaline lakes.</title>
        <authorList>
            <person name="Sorokin D.Y."/>
            <person name="Elcheninov A.G."/>
            <person name="Kostrikina N.A."/>
            <person name="Bale N.J."/>
            <person name="Sinninghe Damste J.S."/>
            <person name="Khijniak T.V."/>
            <person name="Kublanov I.V."/>
            <person name="Toshchakov S.V."/>
        </authorList>
    </citation>
    <scope>NUCLEOTIDE SEQUENCE [LARGE SCALE GENOMIC DNA]</scope>
    <source>
        <strain evidence="2 3">AArcht4T</strain>
    </source>
</reference>
<dbReference type="SUPFAM" id="SSF52980">
    <property type="entry name" value="Restriction endonuclease-like"/>
    <property type="match status" value="1"/>
</dbReference>
<dbReference type="GO" id="GO:0009307">
    <property type="term" value="P:DNA restriction-modification system"/>
    <property type="evidence" value="ECO:0007669"/>
    <property type="project" value="InterPro"/>
</dbReference>
<dbReference type="Proteomes" id="UP000282323">
    <property type="component" value="Unassembled WGS sequence"/>
</dbReference>
<evidence type="ECO:0000259" key="1">
    <source>
        <dbReference type="Pfam" id="PF04471"/>
    </source>
</evidence>
<accession>A0A3N6LNE2</accession>
<keyword evidence="3" id="KW-1185">Reference proteome</keyword>
<dbReference type="Pfam" id="PF04471">
    <property type="entry name" value="Mrr_cat"/>
    <property type="match status" value="1"/>
</dbReference>
<protein>
    <recommendedName>
        <fullName evidence="1">Restriction endonuclease type IV Mrr domain-containing protein</fullName>
    </recommendedName>
</protein>
<dbReference type="EMBL" id="REGA01000023">
    <property type="protein sequence ID" value="RQG90883.1"/>
    <property type="molecule type" value="Genomic_DNA"/>
</dbReference>
<evidence type="ECO:0000313" key="3">
    <source>
        <dbReference type="Proteomes" id="UP000282323"/>
    </source>
</evidence>
<dbReference type="AlphaFoldDB" id="A0A3N6LNE2"/>
<gene>
    <name evidence="2" type="ORF">EA473_20020</name>
</gene>